<organism evidence="3 4">
    <name type="scientific">Thiothrix eikelboomii</name>
    <dbReference type="NCBI Taxonomy" id="92487"/>
    <lineage>
        <taxon>Bacteria</taxon>
        <taxon>Pseudomonadati</taxon>
        <taxon>Pseudomonadota</taxon>
        <taxon>Gammaproteobacteria</taxon>
        <taxon>Thiotrichales</taxon>
        <taxon>Thiotrichaceae</taxon>
        <taxon>Thiothrix</taxon>
    </lineage>
</organism>
<evidence type="ECO:0000256" key="1">
    <source>
        <dbReference type="PROSITE-ProRule" id="PRU00473"/>
    </source>
</evidence>
<dbReference type="PROSITE" id="PS51257">
    <property type="entry name" value="PROKAR_LIPOPROTEIN"/>
    <property type="match status" value="1"/>
</dbReference>
<dbReference type="InterPro" id="IPR050330">
    <property type="entry name" value="Bact_OuterMem_StrucFunc"/>
</dbReference>
<dbReference type="PROSITE" id="PS51123">
    <property type="entry name" value="OMPA_2"/>
    <property type="match status" value="1"/>
</dbReference>
<dbReference type="AlphaFoldDB" id="A0A1T4WAR4"/>
<evidence type="ECO:0000259" key="2">
    <source>
        <dbReference type="PROSITE" id="PS51123"/>
    </source>
</evidence>
<gene>
    <name evidence="3" type="ORF">SAMN02745130_01345</name>
</gene>
<evidence type="ECO:0000313" key="4">
    <source>
        <dbReference type="Proteomes" id="UP000190460"/>
    </source>
</evidence>
<evidence type="ECO:0000313" key="3">
    <source>
        <dbReference type="EMBL" id="SKA74138.1"/>
    </source>
</evidence>
<dbReference type="Pfam" id="PF00691">
    <property type="entry name" value="OmpA"/>
    <property type="match status" value="1"/>
</dbReference>
<dbReference type="InterPro" id="IPR006665">
    <property type="entry name" value="OmpA-like"/>
</dbReference>
<protein>
    <submittedName>
        <fullName evidence="3">Outer membrane protein OmpA</fullName>
    </submittedName>
</protein>
<feature type="domain" description="OmpA-like" evidence="2">
    <location>
        <begin position="405"/>
        <end position="529"/>
    </location>
</feature>
<dbReference type="CDD" id="cd07185">
    <property type="entry name" value="OmpA_C-like"/>
    <property type="match status" value="1"/>
</dbReference>
<dbReference type="OrthoDB" id="9805832at2"/>
<sequence length="530" mass="59614">MSFKKKMMLLLLAFFILAACTTTIIQAPTLLELTRPVSLQKATERAAKHLLPLVQRERSWRSDWVATRILVLPTYQEKTRKILEPSQQIQAYLQQQATAFKGIQLVTHSTQGEATVNYELHSTMRMTTVQGREKLVFSMWMQEPKSKRILSTVSSAVQLERPLLKPSISQQLPAQTWLKALQEASRLVMNRAKQDRSWYSQLAPAQLLLVPIYDANSKENLNLMGDLQAQLQTHSGAAIKIALISQSLLPQAHYLVHSALAVDKNSQGAMYDLNLWLREAKTGRLVAYVHNKVFSQGLPYTLTAEAKDSPVYPEPLNPNAEGFDLRQEMQRPHYPSRLKLEAILADAAKAYASAHYAQALELYEAANAIKEVQSLRSLAGRYLTLLRMNRTAEARRAFADLIQSGFKHSPMLTFKILFAVDSTQFAGGHFLSSQYQVWIEELAQYLKHSQRCLLIAGHSSHSGSAAYNLKLSTSRASGIRQLMVSKQGAVKTQTQAEGKGFYENIIGTGTDDLRDAVDRRVEFRQQTCQP</sequence>
<keyword evidence="4" id="KW-1185">Reference proteome</keyword>
<dbReference type="GO" id="GO:0016020">
    <property type="term" value="C:membrane"/>
    <property type="evidence" value="ECO:0007669"/>
    <property type="project" value="UniProtKB-UniRule"/>
</dbReference>
<dbReference type="PANTHER" id="PTHR30329:SF21">
    <property type="entry name" value="LIPOPROTEIN YIAD-RELATED"/>
    <property type="match status" value="1"/>
</dbReference>
<name>A0A1T4WAR4_9GAMM</name>
<dbReference type="STRING" id="92487.SAMN02745130_01345"/>
<dbReference type="Gene3D" id="3.30.1330.60">
    <property type="entry name" value="OmpA-like domain"/>
    <property type="match status" value="1"/>
</dbReference>
<reference evidence="3 4" key="1">
    <citation type="submission" date="2017-02" db="EMBL/GenBank/DDBJ databases">
        <authorList>
            <person name="Peterson S.W."/>
        </authorList>
    </citation>
    <scope>NUCLEOTIDE SEQUENCE [LARGE SCALE GENOMIC DNA]</scope>
    <source>
        <strain evidence="3 4">ATCC 49788</strain>
    </source>
</reference>
<dbReference type="InterPro" id="IPR036737">
    <property type="entry name" value="OmpA-like_sf"/>
</dbReference>
<keyword evidence="1" id="KW-0472">Membrane</keyword>
<proteinExistence type="predicted"/>
<dbReference type="EMBL" id="FUYB01000004">
    <property type="protein sequence ID" value="SKA74138.1"/>
    <property type="molecule type" value="Genomic_DNA"/>
</dbReference>
<dbReference type="SUPFAM" id="SSF103088">
    <property type="entry name" value="OmpA-like"/>
    <property type="match status" value="1"/>
</dbReference>
<accession>A0A1T4WAR4</accession>
<dbReference type="RefSeq" id="WP_078921814.1">
    <property type="nucleotide sequence ID" value="NZ_FUYB01000004.1"/>
</dbReference>
<dbReference type="PANTHER" id="PTHR30329">
    <property type="entry name" value="STATOR ELEMENT OF FLAGELLAR MOTOR COMPLEX"/>
    <property type="match status" value="1"/>
</dbReference>
<dbReference type="Proteomes" id="UP000190460">
    <property type="component" value="Unassembled WGS sequence"/>
</dbReference>